<dbReference type="eggNOG" id="KOG3265">
    <property type="taxonomic scope" value="Eukaryota"/>
</dbReference>
<evidence type="ECO:0000256" key="4">
    <source>
        <dbReference type="ARBA" id="ARBA00023163"/>
    </source>
</evidence>
<evidence type="ECO:0000256" key="5">
    <source>
        <dbReference type="ARBA" id="ARBA00023186"/>
    </source>
</evidence>
<dbReference type="Proteomes" id="UP000007875">
    <property type="component" value="Unassembled WGS sequence"/>
</dbReference>
<keyword evidence="4" id="KW-0804">Transcription</keyword>
<name>H2ZJV6_CIOSA</name>
<comment type="subcellular location">
    <subcellularLocation>
        <location evidence="1">Nucleus</location>
    </subcellularLocation>
</comment>
<dbReference type="STRING" id="51511.ENSCSAVP00000017872"/>
<dbReference type="HOGENOM" id="CLU_1106804_0_0_1"/>
<comment type="similarity">
    <text evidence="2">Belongs to the ASF1 family.</text>
</comment>
<feature type="region of interest" description="Disordered" evidence="7">
    <location>
        <begin position="159"/>
        <end position="184"/>
    </location>
</feature>
<dbReference type="GO" id="GO:0042393">
    <property type="term" value="F:histone binding"/>
    <property type="evidence" value="ECO:0007669"/>
    <property type="project" value="TreeGrafter"/>
</dbReference>
<dbReference type="AlphaFoldDB" id="H2ZJV6"/>
<evidence type="ECO:0000313" key="8">
    <source>
        <dbReference type="Ensembl" id="ENSCSAVP00000017872.1"/>
    </source>
</evidence>
<sequence length="251" mass="28178">MAKVQIIDVEVLDNPSNFFNPFQFQITFDCMENLRDDLEWKIIYVGSAESEACDQVLDSVLVGPIPAGRHKFVFQADPPKPELIPVQDAVGVTVVIITCTYHGHEFVRVGYYVNNEYSEPELRETPPDKPDFHKLMRNILSSAPRVTRFKINWDDSGGDGGVDGAGTEENIPPSPSHITTPTCNNLSPRTRIIQFAQIATQMDLSLPPYYTAITCHLSLIVRPANHRFASRIPLTPWKLKCCSNNSFQSTQ</sequence>
<accession>H2ZJV6</accession>
<reference evidence="8" key="2">
    <citation type="submission" date="2025-08" db="UniProtKB">
        <authorList>
            <consortium name="Ensembl"/>
        </authorList>
    </citation>
    <scope>IDENTIFICATION</scope>
</reference>
<keyword evidence="5" id="KW-0143">Chaperone</keyword>
<evidence type="ECO:0000256" key="3">
    <source>
        <dbReference type="ARBA" id="ARBA00023015"/>
    </source>
</evidence>
<dbReference type="InterPro" id="IPR006818">
    <property type="entry name" value="ASF1-like"/>
</dbReference>
<evidence type="ECO:0000256" key="7">
    <source>
        <dbReference type="SAM" id="MobiDB-lite"/>
    </source>
</evidence>
<dbReference type="OMA" id="HINWDSN"/>
<proteinExistence type="inferred from homology"/>
<dbReference type="FunCoup" id="H2ZJV6">
    <property type="interactions" value="139"/>
</dbReference>
<dbReference type="InParanoid" id="H2ZJV6"/>
<dbReference type="Gene3D" id="2.60.40.1490">
    <property type="entry name" value="Histone chaperone ASF1-like"/>
    <property type="match status" value="1"/>
</dbReference>
<dbReference type="Ensembl" id="ENSCSAVT00000018066.1">
    <property type="protein sequence ID" value="ENSCSAVP00000017872.1"/>
    <property type="gene ID" value="ENSCSAVG00000010517.1"/>
</dbReference>
<dbReference type="FunFam" id="2.60.40.1490:FF:000001">
    <property type="entry name" value="Histone chaperone ASF1"/>
    <property type="match status" value="1"/>
</dbReference>
<evidence type="ECO:0000256" key="1">
    <source>
        <dbReference type="ARBA" id="ARBA00004123"/>
    </source>
</evidence>
<dbReference type="GO" id="GO:0000785">
    <property type="term" value="C:chromatin"/>
    <property type="evidence" value="ECO:0007669"/>
    <property type="project" value="TreeGrafter"/>
</dbReference>
<dbReference type="PANTHER" id="PTHR12040">
    <property type="entry name" value="ANTI-SILENCING PROTEIN 1"/>
    <property type="match status" value="1"/>
</dbReference>
<keyword evidence="3" id="KW-0805">Transcription regulation</keyword>
<dbReference type="GO" id="GO:0006335">
    <property type="term" value="P:DNA replication-dependent chromatin assembly"/>
    <property type="evidence" value="ECO:0007669"/>
    <property type="project" value="TreeGrafter"/>
</dbReference>
<evidence type="ECO:0000256" key="2">
    <source>
        <dbReference type="ARBA" id="ARBA00006051"/>
    </source>
</evidence>
<evidence type="ECO:0000256" key="6">
    <source>
        <dbReference type="ARBA" id="ARBA00023242"/>
    </source>
</evidence>
<dbReference type="GO" id="GO:0005634">
    <property type="term" value="C:nucleus"/>
    <property type="evidence" value="ECO:0007669"/>
    <property type="project" value="UniProtKB-SubCell"/>
</dbReference>
<organism evidence="8 9">
    <name type="scientific">Ciona savignyi</name>
    <name type="common">Pacific transparent sea squirt</name>
    <dbReference type="NCBI Taxonomy" id="51511"/>
    <lineage>
        <taxon>Eukaryota</taxon>
        <taxon>Metazoa</taxon>
        <taxon>Chordata</taxon>
        <taxon>Tunicata</taxon>
        <taxon>Ascidiacea</taxon>
        <taxon>Phlebobranchia</taxon>
        <taxon>Cionidae</taxon>
        <taxon>Ciona</taxon>
    </lineage>
</organism>
<dbReference type="PANTHER" id="PTHR12040:SF0">
    <property type="entry name" value="HISTONE CHAPERONE ASF1"/>
    <property type="match status" value="1"/>
</dbReference>
<keyword evidence="9" id="KW-1185">Reference proteome</keyword>
<dbReference type="Pfam" id="PF04729">
    <property type="entry name" value="ASF1_hist_chap"/>
    <property type="match status" value="1"/>
</dbReference>
<reference evidence="9" key="1">
    <citation type="submission" date="2003-08" db="EMBL/GenBank/DDBJ databases">
        <authorList>
            <person name="Birren B."/>
            <person name="Nusbaum C."/>
            <person name="Abebe A."/>
            <person name="Abouelleil A."/>
            <person name="Adekoya E."/>
            <person name="Ait-zahra M."/>
            <person name="Allen N."/>
            <person name="Allen T."/>
            <person name="An P."/>
            <person name="Anderson M."/>
            <person name="Anderson S."/>
            <person name="Arachchi H."/>
            <person name="Armbruster J."/>
            <person name="Bachantsang P."/>
            <person name="Baldwin J."/>
            <person name="Barry A."/>
            <person name="Bayul T."/>
            <person name="Blitshsteyn B."/>
            <person name="Bloom T."/>
            <person name="Blye J."/>
            <person name="Boguslavskiy L."/>
            <person name="Borowsky M."/>
            <person name="Boukhgalter B."/>
            <person name="Brunache A."/>
            <person name="Butler J."/>
            <person name="Calixte N."/>
            <person name="Calvo S."/>
            <person name="Camarata J."/>
            <person name="Campo K."/>
            <person name="Chang J."/>
            <person name="Cheshatsang Y."/>
            <person name="Citroen M."/>
            <person name="Collymore A."/>
            <person name="Considine T."/>
            <person name="Cook A."/>
            <person name="Cooke P."/>
            <person name="Corum B."/>
            <person name="Cuomo C."/>
            <person name="David R."/>
            <person name="Dawoe T."/>
            <person name="Degray S."/>
            <person name="Dodge S."/>
            <person name="Dooley K."/>
            <person name="Dorje P."/>
            <person name="Dorjee K."/>
            <person name="Dorris L."/>
            <person name="Duffey N."/>
            <person name="Dupes A."/>
            <person name="Elkins T."/>
            <person name="Engels R."/>
            <person name="Erickson J."/>
            <person name="Farina A."/>
            <person name="Faro S."/>
            <person name="Ferreira P."/>
            <person name="Fischer H."/>
            <person name="Fitzgerald M."/>
            <person name="Foley K."/>
            <person name="Gage D."/>
            <person name="Galagan J."/>
            <person name="Gearin G."/>
            <person name="Gnerre S."/>
            <person name="Gnirke A."/>
            <person name="Goyette A."/>
            <person name="Graham J."/>
            <person name="Grandbois E."/>
            <person name="Gyaltsen K."/>
            <person name="Hafez N."/>
            <person name="Hagopian D."/>
            <person name="Hagos B."/>
            <person name="Hall J."/>
            <person name="Hatcher B."/>
            <person name="Heller A."/>
            <person name="Higgins H."/>
            <person name="Honan T."/>
            <person name="Horn A."/>
            <person name="Houde N."/>
            <person name="Hughes L."/>
            <person name="Hulme W."/>
            <person name="Husby E."/>
            <person name="Iliev I."/>
            <person name="Jaffe D."/>
            <person name="Jones C."/>
            <person name="Kamal M."/>
            <person name="Kamat A."/>
            <person name="Kamvysselis M."/>
            <person name="Karlsson E."/>
            <person name="Kells C."/>
            <person name="Kieu A."/>
            <person name="Kisner P."/>
            <person name="Kodira C."/>
            <person name="Kulbokas E."/>
            <person name="Labutti K."/>
            <person name="Lama D."/>
            <person name="Landers T."/>
            <person name="Leger J."/>
            <person name="Levine S."/>
            <person name="Lewis D."/>
            <person name="Lewis T."/>
            <person name="Lindblad-toh K."/>
            <person name="Liu X."/>
            <person name="Lokyitsang T."/>
            <person name="Lokyitsang Y."/>
            <person name="Lucien O."/>
            <person name="Lui A."/>
            <person name="Ma L.J."/>
            <person name="Mabbitt R."/>
            <person name="Macdonald J."/>
            <person name="Maclean C."/>
            <person name="Major J."/>
            <person name="Manning J."/>
            <person name="Marabella R."/>
            <person name="Maru K."/>
            <person name="Matthews C."/>
            <person name="Mauceli E."/>
            <person name="Mccarthy M."/>
            <person name="Mcdonough S."/>
            <person name="Mcghee T."/>
            <person name="Meldrim J."/>
            <person name="Meneus L."/>
            <person name="Mesirov J."/>
            <person name="Mihalev A."/>
            <person name="Mihova T."/>
            <person name="Mikkelsen T."/>
            <person name="Mlenga V."/>
            <person name="Moru K."/>
            <person name="Mozes J."/>
            <person name="Mulrain L."/>
            <person name="Munson G."/>
            <person name="Naylor J."/>
            <person name="Newes C."/>
            <person name="Nguyen C."/>
            <person name="Nguyen N."/>
            <person name="Nguyen T."/>
            <person name="Nicol R."/>
            <person name="Nielsen C."/>
            <person name="Nizzari M."/>
            <person name="Norbu C."/>
            <person name="Norbu N."/>
            <person name="O'donnell P."/>
            <person name="Okoawo O."/>
            <person name="O'leary S."/>
            <person name="Omotosho B."/>
            <person name="O'neill K."/>
            <person name="Osman S."/>
            <person name="Parker S."/>
            <person name="Perrin D."/>
            <person name="Phunkhang P."/>
            <person name="Piqani B."/>
            <person name="Purcell S."/>
            <person name="Rachupka T."/>
            <person name="Ramasamy U."/>
            <person name="Rameau R."/>
            <person name="Ray V."/>
            <person name="Raymond C."/>
            <person name="Retta R."/>
            <person name="Richardson S."/>
            <person name="Rise C."/>
            <person name="Rodriguez J."/>
            <person name="Rogers J."/>
            <person name="Rogov P."/>
            <person name="Rutman M."/>
            <person name="Schupbach R."/>
            <person name="Seaman C."/>
            <person name="Settipalli S."/>
            <person name="Sharpe T."/>
            <person name="Sheridan J."/>
            <person name="Sherpa N."/>
            <person name="Shi J."/>
            <person name="Smirnov S."/>
            <person name="Smith C."/>
            <person name="Sougnez C."/>
            <person name="Spencer B."/>
            <person name="Stalker J."/>
            <person name="Stange-thomann N."/>
            <person name="Stavropoulos S."/>
            <person name="Stetson K."/>
            <person name="Stone C."/>
            <person name="Stone S."/>
            <person name="Stubbs M."/>
            <person name="Talamas J."/>
            <person name="Tchuinga P."/>
            <person name="Tenzing P."/>
            <person name="Tesfaye S."/>
            <person name="Theodore J."/>
            <person name="Thoulutsang Y."/>
            <person name="Topham K."/>
            <person name="Towey S."/>
            <person name="Tsamla T."/>
            <person name="Tsomo N."/>
            <person name="Vallee D."/>
            <person name="Vassiliev H."/>
            <person name="Venkataraman V."/>
            <person name="Vinson J."/>
            <person name="Vo A."/>
            <person name="Wade C."/>
            <person name="Wang S."/>
            <person name="Wangchuk T."/>
            <person name="Wangdi T."/>
            <person name="Whittaker C."/>
            <person name="Wilkinson J."/>
            <person name="Wu Y."/>
            <person name="Wyman D."/>
            <person name="Yadav S."/>
            <person name="Yang S."/>
            <person name="Yang X."/>
            <person name="Yeager S."/>
            <person name="Yee E."/>
            <person name="Young G."/>
            <person name="Zainoun J."/>
            <person name="Zembeck L."/>
            <person name="Zimmer A."/>
            <person name="Zody M."/>
            <person name="Lander E."/>
        </authorList>
    </citation>
    <scope>NUCLEOTIDE SEQUENCE [LARGE SCALE GENOMIC DNA]</scope>
</reference>
<dbReference type="InterPro" id="IPR036747">
    <property type="entry name" value="ASF1-like_sf"/>
</dbReference>
<dbReference type="GeneTree" id="ENSGT00390000004692"/>
<dbReference type="SUPFAM" id="SSF101546">
    <property type="entry name" value="ASF1-like"/>
    <property type="match status" value="1"/>
</dbReference>
<evidence type="ECO:0000313" key="9">
    <source>
        <dbReference type="Proteomes" id="UP000007875"/>
    </source>
</evidence>
<reference evidence="8" key="3">
    <citation type="submission" date="2025-09" db="UniProtKB">
        <authorList>
            <consortium name="Ensembl"/>
        </authorList>
    </citation>
    <scope>IDENTIFICATION</scope>
</reference>
<keyword evidence="6" id="KW-0539">Nucleus</keyword>
<protein>
    <submittedName>
        <fullName evidence="8">Uncharacterized protein</fullName>
    </submittedName>
</protein>